<dbReference type="EMBL" id="JAGVSJ010000012">
    <property type="protein sequence ID" value="MBX8632021.1"/>
    <property type="molecule type" value="Genomic_DNA"/>
</dbReference>
<dbReference type="SUPFAM" id="SSF161098">
    <property type="entry name" value="MetI-like"/>
    <property type="match status" value="1"/>
</dbReference>
<proteinExistence type="inferred from homology"/>
<feature type="transmembrane region" description="Helical" evidence="7">
    <location>
        <begin position="193"/>
        <end position="214"/>
    </location>
</feature>
<gene>
    <name evidence="9" type="ORF">J9259_05835</name>
</gene>
<keyword evidence="4 7" id="KW-0812">Transmembrane</keyword>
<feature type="transmembrane region" description="Helical" evidence="7">
    <location>
        <begin position="251"/>
        <end position="277"/>
    </location>
</feature>
<dbReference type="GO" id="GO:0055085">
    <property type="term" value="P:transmembrane transport"/>
    <property type="evidence" value="ECO:0007669"/>
    <property type="project" value="InterPro"/>
</dbReference>
<evidence type="ECO:0000256" key="3">
    <source>
        <dbReference type="ARBA" id="ARBA00022475"/>
    </source>
</evidence>
<dbReference type="PANTHER" id="PTHR43376">
    <property type="entry name" value="OLIGOPEPTIDE TRANSPORT SYSTEM PERMEASE PROTEIN"/>
    <property type="match status" value="1"/>
</dbReference>
<dbReference type="PROSITE" id="PS50928">
    <property type="entry name" value="ABC_TM1"/>
    <property type="match status" value="1"/>
</dbReference>
<keyword evidence="5 7" id="KW-1133">Transmembrane helix</keyword>
<protein>
    <submittedName>
        <fullName evidence="9">ABC transporter permease</fullName>
    </submittedName>
</protein>
<comment type="similarity">
    <text evidence="7">Belongs to the binding-protein-dependent transport system permease family.</text>
</comment>
<feature type="domain" description="ABC transmembrane type-1" evidence="8">
    <location>
        <begin position="104"/>
        <end position="320"/>
    </location>
</feature>
<organism evidence="9 10">
    <name type="scientific">Candidatus Sysuiplasma superficiale</name>
    <dbReference type="NCBI Taxonomy" id="2823368"/>
    <lineage>
        <taxon>Archaea</taxon>
        <taxon>Methanobacteriati</taxon>
        <taxon>Thermoplasmatota</taxon>
        <taxon>Thermoplasmata</taxon>
        <taxon>Candidatus Sysuiplasmatales</taxon>
        <taxon>Candidatus Sysuiplasmataceae</taxon>
        <taxon>Candidatus Sysuiplasma</taxon>
    </lineage>
</organism>
<dbReference type="InterPro" id="IPR000515">
    <property type="entry name" value="MetI-like"/>
</dbReference>
<dbReference type="Proteomes" id="UP000716004">
    <property type="component" value="Unassembled WGS sequence"/>
</dbReference>
<keyword evidence="2 7" id="KW-0813">Transport</keyword>
<dbReference type="InterPro" id="IPR035906">
    <property type="entry name" value="MetI-like_sf"/>
</dbReference>
<name>A0A8J7YPL8_9ARCH</name>
<evidence type="ECO:0000256" key="4">
    <source>
        <dbReference type="ARBA" id="ARBA00022692"/>
    </source>
</evidence>
<evidence type="ECO:0000259" key="8">
    <source>
        <dbReference type="PROSITE" id="PS50928"/>
    </source>
</evidence>
<dbReference type="PANTHER" id="PTHR43376:SF1">
    <property type="entry name" value="OLIGOPEPTIDE TRANSPORT SYSTEM PERMEASE PROTEIN"/>
    <property type="match status" value="1"/>
</dbReference>
<dbReference type="Gene3D" id="1.10.3720.10">
    <property type="entry name" value="MetI-like"/>
    <property type="match status" value="1"/>
</dbReference>
<dbReference type="Pfam" id="PF00528">
    <property type="entry name" value="BPD_transp_1"/>
    <property type="match status" value="1"/>
</dbReference>
<dbReference type="AlphaFoldDB" id="A0A8J7YPL8"/>
<evidence type="ECO:0000256" key="2">
    <source>
        <dbReference type="ARBA" id="ARBA00022448"/>
    </source>
</evidence>
<feature type="transmembrane region" description="Helical" evidence="7">
    <location>
        <begin position="152"/>
        <end position="173"/>
    </location>
</feature>
<dbReference type="CDD" id="cd06261">
    <property type="entry name" value="TM_PBP2"/>
    <property type="match status" value="1"/>
</dbReference>
<dbReference type="GO" id="GO:0005886">
    <property type="term" value="C:plasma membrane"/>
    <property type="evidence" value="ECO:0007669"/>
    <property type="project" value="UniProtKB-SubCell"/>
</dbReference>
<feature type="transmembrane region" description="Helical" evidence="7">
    <location>
        <begin position="108"/>
        <end position="131"/>
    </location>
</feature>
<keyword evidence="6 7" id="KW-0472">Membrane</keyword>
<accession>A0A8J7YPL8</accession>
<evidence type="ECO:0000313" key="10">
    <source>
        <dbReference type="Proteomes" id="UP000716004"/>
    </source>
</evidence>
<feature type="transmembrane region" description="Helical" evidence="7">
    <location>
        <begin position="12"/>
        <end position="32"/>
    </location>
</feature>
<feature type="transmembrane region" description="Helical" evidence="7">
    <location>
        <begin position="297"/>
        <end position="323"/>
    </location>
</feature>
<reference evidence="9" key="1">
    <citation type="submission" date="2021-04" db="EMBL/GenBank/DDBJ databases">
        <title>Genomic insights into ecological role and evolution of a novel Thermoplasmata order Candidatus Sysuiplasmatales.</title>
        <authorList>
            <person name="Yuan Y."/>
        </authorList>
    </citation>
    <scope>NUCLEOTIDE SEQUENCE</scope>
    <source>
        <strain evidence="9">YP2-bin.285</strain>
    </source>
</reference>
<dbReference type="Pfam" id="PF19300">
    <property type="entry name" value="BPD_transp_1_N"/>
    <property type="match status" value="1"/>
</dbReference>
<comment type="subcellular location">
    <subcellularLocation>
        <location evidence="1 7">Cell membrane</location>
        <topology evidence="1 7">Multi-pass membrane protein</topology>
    </subcellularLocation>
</comment>
<evidence type="ECO:0000256" key="6">
    <source>
        <dbReference type="ARBA" id="ARBA00023136"/>
    </source>
</evidence>
<dbReference type="InterPro" id="IPR045621">
    <property type="entry name" value="BPD_transp_1_N"/>
</dbReference>
<evidence type="ECO:0000256" key="7">
    <source>
        <dbReference type="RuleBase" id="RU363032"/>
    </source>
</evidence>
<evidence type="ECO:0000256" key="1">
    <source>
        <dbReference type="ARBA" id="ARBA00004651"/>
    </source>
</evidence>
<evidence type="ECO:0000256" key="5">
    <source>
        <dbReference type="ARBA" id="ARBA00022989"/>
    </source>
</evidence>
<sequence length="330" mass="36375">MIGKRYLIRRLSNMVIIAFGAITLNFFLPRIIPGNPVMANLFAGGGGQIGNPVVVQRLTTEFGLNNPNLLYQYYRYLVELAHGNLGVSFYYYPQSVISVIMQRLPWTLFLAGSGTIIAALLGIPLGIFLAWRKGSLPDSIISSAGMLISSIPYFWIGIVLLIFFAVDITIFPVAHAVSQGVTYSNVFAFIADVLYHAVLPISTLVIALMPGYALQMRNTMITVMNEDYILTAFAKGLPNHVIKNKYAARNAILPVTTHVGIALGYVVGGALMVEYLFAYPGLGYTLFSAIQNEDYPLMQGIFLIISLCVILANFLVDIIYTFIDPRVRLI</sequence>
<keyword evidence="3" id="KW-1003">Cell membrane</keyword>
<comment type="caution">
    <text evidence="9">The sequence shown here is derived from an EMBL/GenBank/DDBJ whole genome shotgun (WGS) entry which is preliminary data.</text>
</comment>
<evidence type="ECO:0000313" key="9">
    <source>
        <dbReference type="EMBL" id="MBX8632021.1"/>
    </source>
</evidence>